<dbReference type="Pfam" id="PF25164">
    <property type="entry name" value="CoiA_N"/>
    <property type="match status" value="1"/>
</dbReference>
<organism evidence="4 5">
    <name type="scientific">Neobacillus bataviensis</name>
    <dbReference type="NCBI Taxonomy" id="220685"/>
    <lineage>
        <taxon>Bacteria</taxon>
        <taxon>Bacillati</taxon>
        <taxon>Bacillota</taxon>
        <taxon>Bacilli</taxon>
        <taxon>Bacillales</taxon>
        <taxon>Bacillaceae</taxon>
        <taxon>Neobacillus</taxon>
    </lineage>
</organism>
<dbReference type="Proteomes" id="UP000319671">
    <property type="component" value="Unassembled WGS sequence"/>
</dbReference>
<dbReference type="Pfam" id="PF25166">
    <property type="entry name" value="CoiA_C"/>
    <property type="match status" value="1"/>
</dbReference>
<proteinExistence type="predicted"/>
<protein>
    <submittedName>
        <fullName evidence="4">Competence CoiA-like predicted nuclease</fullName>
    </submittedName>
</protein>
<reference evidence="4 5" key="1">
    <citation type="submission" date="2019-06" db="EMBL/GenBank/DDBJ databases">
        <title>Sorghum-associated microbial communities from plants grown in Nebraska, USA.</title>
        <authorList>
            <person name="Schachtman D."/>
        </authorList>
    </citation>
    <scope>NUCLEOTIDE SEQUENCE [LARGE SCALE GENOMIC DNA]</scope>
    <source>
        <strain evidence="4 5">2482</strain>
    </source>
</reference>
<accession>A0A561CR34</accession>
<sequence>MLTALTKTGKKICLGFDYKKETLMSLRDKEEFVCPVCRETVLLRLGDQRIFHFAHKQSSQCRELYENETYEHLEGKRQLFQWLIKQNIASVLEYYDRNIQQRPDIMFKYNGQRYALEYQCSTVPDKVFTKRTNTYLENGYTPLWVISSSHLHQKRKDLITLSNFQYSFLRTASSGRLYIPAYCPEKQLFQLVESITPFSIKNSFAHLSSLPIQTIELDSILDPQNDHPLSQASWNREVERYMFNWALHPRTEHKPFLQEIYNKGLNIFLIPLEIGLPVAHSVLIQTPPFIWQTYLFVDVLAHKNPQDIITLKEINTSYQKRMHKKQIIVRHLPQVKNVTPFIAMIEYIQLLEKLNFLNKKGDTIFEVQKKIQIPHSNREREEAKQNFLAKYENALSRW</sequence>
<gene>
    <name evidence="4" type="ORF">FB550_114129</name>
</gene>
<keyword evidence="5" id="KW-1185">Reference proteome</keyword>
<feature type="domain" description="Competence protein CoiA nuclease-like" evidence="1">
    <location>
        <begin position="68"/>
        <end position="224"/>
    </location>
</feature>
<evidence type="ECO:0000259" key="1">
    <source>
        <dbReference type="Pfam" id="PF06054"/>
    </source>
</evidence>
<dbReference type="EMBL" id="VIVN01000014">
    <property type="protein sequence ID" value="TWD93691.1"/>
    <property type="molecule type" value="Genomic_DNA"/>
</dbReference>
<dbReference type="AlphaFoldDB" id="A0A561CR34"/>
<evidence type="ECO:0000313" key="4">
    <source>
        <dbReference type="EMBL" id="TWD93691.1"/>
    </source>
</evidence>
<feature type="domain" description="Competence protein CoiA C-terminal" evidence="3">
    <location>
        <begin position="230"/>
        <end position="379"/>
    </location>
</feature>
<comment type="caution">
    <text evidence="4">The sequence shown here is derived from an EMBL/GenBank/DDBJ whole genome shotgun (WGS) entry which is preliminary data.</text>
</comment>
<dbReference type="InterPro" id="IPR057253">
    <property type="entry name" value="CoiA-like_N"/>
</dbReference>
<dbReference type="InterPro" id="IPR057252">
    <property type="entry name" value="CoiA_C"/>
</dbReference>
<name>A0A561CR34_9BACI</name>
<dbReference type="Pfam" id="PF06054">
    <property type="entry name" value="CoiA_nuc"/>
    <property type="match status" value="1"/>
</dbReference>
<evidence type="ECO:0000259" key="3">
    <source>
        <dbReference type="Pfam" id="PF25166"/>
    </source>
</evidence>
<feature type="domain" description="Competence protein CoiA-like N-terminal" evidence="2">
    <location>
        <begin position="17"/>
        <end position="62"/>
    </location>
</feature>
<dbReference type="InterPro" id="IPR010330">
    <property type="entry name" value="CoiA_nuc"/>
</dbReference>
<evidence type="ECO:0000313" key="5">
    <source>
        <dbReference type="Proteomes" id="UP000319671"/>
    </source>
</evidence>
<evidence type="ECO:0000259" key="2">
    <source>
        <dbReference type="Pfam" id="PF25164"/>
    </source>
</evidence>
<dbReference type="RefSeq" id="WP_144567481.1">
    <property type="nucleotide sequence ID" value="NZ_VIVN01000014.1"/>
</dbReference>
<dbReference type="InterPro" id="IPR021176">
    <property type="entry name" value="Competence-induced_CoiA"/>
</dbReference>
<dbReference type="PIRSF" id="PIRSF007487">
    <property type="entry name" value="Competence-induced_CoiA_bac"/>
    <property type="match status" value="1"/>
</dbReference>